<sequence>MGYHKNFQKKVSIIALLGFLVLTLSSCLGVNSNVTIRQNGSGTIQMEYRLSRMFEALGKLDGNEKQLPLPVSRTDFERTISRVPGLQLTSYATSQDQKDILVKAELSFANLDALIGFLDASGQSVRLANEGGNRAMGLVLVRGIKNVDKDLENLVRTVFAGYTIDIGFNLPSTPTVSTVGKIGQAAVTGTTARYTSPVTDLVLSPEPVELRLSWKE</sequence>
<name>A0A7C3I2B6_9SPIR</name>
<gene>
    <name evidence="1" type="ORF">ENS59_02440</name>
</gene>
<dbReference type="AlphaFoldDB" id="A0A7C3I2B6"/>
<reference evidence="1" key="1">
    <citation type="journal article" date="2020" name="mSystems">
        <title>Genome- and Community-Level Interaction Insights into Carbon Utilization and Element Cycling Functions of Hydrothermarchaeota in Hydrothermal Sediment.</title>
        <authorList>
            <person name="Zhou Z."/>
            <person name="Liu Y."/>
            <person name="Xu W."/>
            <person name="Pan J."/>
            <person name="Luo Z.H."/>
            <person name="Li M."/>
        </authorList>
    </citation>
    <scope>NUCLEOTIDE SEQUENCE [LARGE SCALE GENOMIC DNA]</scope>
    <source>
        <strain evidence="1">SpSt-503</strain>
    </source>
</reference>
<evidence type="ECO:0000313" key="1">
    <source>
        <dbReference type="EMBL" id="HFH28358.1"/>
    </source>
</evidence>
<protein>
    <submittedName>
        <fullName evidence="1">Uncharacterized protein</fullName>
    </submittedName>
</protein>
<dbReference type="PROSITE" id="PS51257">
    <property type="entry name" value="PROKAR_LIPOPROTEIN"/>
    <property type="match status" value="1"/>
</dbReference>
<dbReference type="EMBL" id="DSVL01000071">
    <property type="protein sequence ID" value="HFH28358.1"/>
    <property type="molecule type" value="Genomic_DNA"/>
</dbReference>
<accession>A0A7C3I2B6</accession>
<proteinExistence type="predicted"/>
<comment type="caution">
    <text evidence="1">The sequence shown here is derived from an EMBL/GenBank/DDBJ whole genome shotgun (WGS) entry which is preliminary data.</text>
</comment>
<organism evidence="1">
    <name type="scientific">Gracilinema caldarium</name>
    <dbReference type="NCBI Taxonomy" id="215591"/>
    <lineage>
        <taxon>Bacteria</taxon>
        <taxon>Pseudomonadati</taxon>
        <taxon>Spirochaetota</taxon>
        <taxon>Spirochaetia</taxon>
        <taxon>Spirochaetales</taxon>
        <taxon>Breznakiellaceae</taxon>
        <taxon>Gracilinema</taxon>
    </lineage>
</organism>